<dbReference type="Proteomes" id="UP000886047">
    <property type="component" value="Unassembled WGS sequence"/>
</dbReference>
<dbReference type="GO" id="GO:0022857">
    <property type="term" value="F:transmembrane transporter activity"/>
    <property type="evidence" value="ECO:0007669"/>
    <property type="project" value="TreeGrafter"/>
</dbReference>
<comment type="similarity">
    <text evidence="6">Belongs to the ABC-4 integral membrane protein family.</text>
</comment>
<feature type="transmembrane region" description="Helical" evidence="7">
    <location>
        <begin position="340"/>
        <end position="363"/>
    </location>
</feature>
<comment type="caution">
    <text evidence="10">The sequence shown here is derived from an EMBL/GenBank/DDBJ whole genome shotgun (WGS) entry which is preliminary data.</text>
</comment>
<dbReference type="Pfam" id="PF12704">
    <property type="entry name" value="MacB_PCD"/>
    <property type="match status" value="1"/>
</dbReference>
<evidence type="ECO:0000256" key="3">
    <source>
        <dbReference type="ARBA" id="ARBA00022692"/>
    </source>
</evidence>
<evidence type="ECO:0000256" key="1">
    <source>
        <dbReference type="ARBA" id="ARBA00004651"/>
    </source>
</evidence>
<organism evidence="10">
    <name type="scientific">Mariniphaga anaerophila</name>
    <dbReference type="NCBI Taxonomy" id="1484053"/>
    <lineage>
        <taxon>Bacteria</taxon>
        <taxon>Pseudomonadati</taxon>
        <taxon>Bacteroidota</taxon>
        <taxon>Bacteroidia</taxon>
        <taxon>Marinilabiliales</taxon>
        <taxon>Prolixibacteraceae</taxon>
        <taxon>Mariniphaga</taxon>
    </lineage>
</organism>
<keyword evidence="2" id="KW-1003">Cell membrane</keyword>
<feature type="transmembrane region" description="Helical" evidence="7">
    <location>
        <begin position="375"/>
        <end position="398"/>
    </location>
</feature>
<comment type="subcellular location">
    <subcellularLocation>
        <location evidence="1">Cell membrane</location>
        <topology evidence="1">Multi-pass membrane protein</topology>
    </subcellularLocation>
</comment>
<evidence type="ECO:0000259" key="9">
    <source>
        <dbReference type="Pfam" id="PF12704"/>
    </source>
</evidence>
<feature type="transmembrane region" description="Helical" evidence="7">
    <location>
        <begin position="21"/>
        <end position="46"/>
    </location>
</feature>
<name>A0A831LN65_9BACT</name>
<dbReference type="Pfam" id="PF02687">
    <property type="entry name" value="FtsX"/>
    <property type="match status" value="1"/>
</dbReference>
<evidence type="ECO:0000259" key="8">
    <source>
        <dbReference type="Pfam" id="PF02687"/>
    </source>
</evidence>
<feature type="domain" description="MacB-like periplasmic core" evidence="9">
    <location>
        <begin position="25"/>
        <end position="248"/>
    </location>
</feature>
<feature type="non-terminal residue" evidence="10">
    <location>
        <position position="415"/>
    </location>
</feature>
<sequence length="415" mass="45665">MRKATLFTENFKIAFQSIRSNLLRTILTVLIISMGITALIGILTAIDSIKNSITSEFTFMGANTFTLTSRGMQVQVGNQRYRSRNYSYISYYQAKAFKEQFQFPAVTAISVNASGNATVKYGSEKTNPNISVRGIDQDYLQTAGFEIDQGRSFNDAEIEYGRAVVLLGSDLVRLLFKGGEDPLQKVVSIGSGKYKVIGILKSKGSGMGISNDLVCFIPYTNTRNYFSRPRMNFSVQVMVDRPEMLDVATGQAEAVFRNVRGLGPYDETDFNIEKSDNLVNILLDNIRNITLVATIIGLITLFGAAVGLMNIMLVSVTERTREIGVRKAIGAKGSTVRQQFLIEAIFIGQIGGVLGIILGIFVGNMVSVIIGSSFIIPWMWIIMGVILCFIVGIVSGYYPAQKAANLDPIESLRYE</sequence>
<evidence type="ECO:0000256" key="5">
    <source>
        <dbReference type="ARBA" id="ARBA00023136"/>
    </source>
</evidence>
<evidence type="ECO:0000256" key="6">
    <source>
        <dbReference type="ARBA" id="ARBA00038076"/>
    </source>
</evidence>
<keyword evidence="3 7" id="KW-0812">Transmembrane</keyword>
<reference evidence="10" key="1">
    <citation type="journal article" date="2020" name="mSystems">
        <title>Genome- and Community-Level Interaction Insights into Carbon Utilization and Element Cycling Functions of Hydrothermarchaeota in Hydrothermal Sediment.</title>
        <authorList>
            <person name="Zhou Z."/>
            <person name="Liu Y."/>
            <person name="Xu W."/>
            <person name="Pan J."/>
            <person name="Luo Z.H."/>
            <person name="Li M."/>
        </authorList>
    </citation>
    <scope>NUCLEOTIDE SEQUENCE [LARGE SCALE GENOMIC DNA]</scope>
    <source>
        <strain evidence="10">SpSt-1217</strain>
    </source>
</reference>
<protein>
    <submittedName>
        <fullName evidence="10">FtsX-like permease family protein</fullName>
    </submittedName>
</protein>
<evidence type="ECO:0000256" key="2">
    <source>
        <dbReference type="ARBA" id="ARBA00022475"/>
    </source>
</evidence>
<evidence type="ECO:0000256" key="7">
    <source>
        <dbReference type="SAM" id="Phobius"/>
    </source>
</evidence>
<dbReference type="AlphaFoldDB" id="A0A831LN65"/>
<dbReference type="PANTHER" id="PTHR30572:SF4">
    <property type="entry name" value="ABC TRANSPORTER PERMEASE YTRF"/>
    <property type="match status" value="1"/>
</dbReference>
<dbReference type="EMBL" id="DSDK01000510">
    <property type="protein sequence ID" value="HDR51839.1"/>
    <property type="molecule type" value="Genomic_DNA"/>
</dbReference>
<feature type="domain" description="ABC3 transporter permease C-terminal" evidence="8">
    <location>
        <begin position="295"/>
        <end position="408"/>
    </location>
</feature>
<dbReference type="GO" id="GO:0005886">
    <property type="term" value="C:plasma membrane"/>
    <property type="evidence" value="ECO:0007669"/>
    <property type="project" value="UniProtKB-SubCell"/>
</dbReference>
<gene>
    <name evidence="10" type="ORF">ENN90_09535</name>
</gene>
<keyword evidence="5 7" id="KW-0472">Membrane</keyword>
<evidence type="ECO:0000256" key="4">
    <source>
        <dbReference type="ARBA" id="ARBA00022989"/>
    </source>
</evidence>
<proteinExistence type="inferred from homology"/>
<dbReference type="InterPro" id="IPR003838">
    <property type="entry name" value="ABC3_permease_C"/>
</dbReference>
<keyword evidence="4 7" id="KW-1133">Transmembrane helix</keyword>
<dbReference type="InterPro" id="IPR025857">
    <property type="entry name" value="MacB_PCD"/>
</dbReference>
<feature type="transmembrane region" description="Helical" evidence="7">
    <location>
        <begin position="291"/>
        <end position="316"/>
    </location>
</feature>
<dbReference type="PANTHER" id="PTHR30572">
    <property type="entry name" value="MEMBRANE COMPONENT OF TRANSPORTER-RELATED"/>
    <property type="match status" value="1"/>
</dbReference>
<accession>A0A831LN65</accession>
<evidence type="ECO:0000313" key="10">
    <source>
        <dbReference type="EMBL" id="HDR51839.1"/>
    </source>
</evidence>
<dbReference type="InterPro" id="IPR050250">
    <property type="entry name" value="Macrolide_Exporter_MacB"/>
</dbReference>